<evidence type="ECO:0000313" key="8">
    <source>
        <dbReference type="Proteomes" id="UP000244005"/>
    </source>
</evidence>
<evidence type="ECO:0000313" key="7">
    <source>
        <dbReference type="EMBL" id="PTQ27649.1"/>
    </source>
</evidence>
<feature type="compositionally biased region" description="Low complexity" evidence="5">
    <location>
        <begin position="48"/>
        <end position="59"/>
    </location>
</feature>
<protein>
    <recommendedName>
        <fullName evidence="6">SP-RING-type domain-containing protein</fullName>
    </recommendedName>
</protein>
<name>A0A2R6W1A8_MARPO</name>
<keyword evidence="1" id="KW-0479">Metal-binding</keyword>
<dbReference type="InterPro" id="IPR013083">
    <property type="entry name" value="Znf_RING/FYVE/PHD"/>
</dbReference>
<feature type="region of interest" description="Disordered" evidence="5">
    <location>
        <begin position="48"/>
        <end position="79"/>
    </location>
</feature>
<dbReference type="GO" id="GO:0016925">
    <property type="term" value="P:protein sumoylation"/>
    <property type="evidence" value="ECO:0000318"/>
    <property type="project" value="GO_Central"/>
</dbReference>
<dbReference type="Gramene" id="Mp5g06320.1">
    <property type="protein sequence ID" value="Mp5g06320.1.cds"/>
    <property type="gene ID" value="Mp5g06320"/>
</dbReference>
<feature type="region of interest" description="Disordered" evidence="5">
    <location>
        <begin position="111"/>
        <end position="150"/>
    </location>
</feature>
<dbReference type="InterPro" id="IPR004181">
    <property type="entry name" value="Znf_MIZ"/>
</dbReference>
<dbReference type="OrthoDB" id="10263264at2759"/>
<keyword evidence="8" id="KW-1185">Reference proteome</keyword>
<keyword evidence="3" id="KW-0862">Zinc</keyword>
<organism evidence="7 8">
    <name type="scientific">Marchantia polymorpha</name>
    <name type="common">Common liverwort</name>
    <name type="synonym">Marchantia aquatica</name>
    <dbReference type="NCBI Taxonomy" id="3197"/>
    <lineage>
        <taxon>Eukaryota</taxon>
        <taxon>Viridiplantae</taxon>
        <taxon>Streptophyta</taxon>
        <taxon>Embryophyta</taxon>
        <taxon>Marchantiophyta</taxon>
        <taxon>Marchantiopsida</taxon>
        <taxon>Marchantiidae</taxon>
        <taxon>Marchantiales</taxon>
        <taxon>Marchantiaceae</taxon>
        <taxon>Marchantia</taxon>
    </lineage>
</organism>
<dbReference type="PANTHER" id="PTHR10782:SF4">
    <property type="entry name" value="TONALLI, ISOFORM E"/>
    <property type="match status" value="1"/>
</dbReference>
<gene>
    <name evidence="7" type="ORF">MARPO_0189s0021</name>
</gene>
<evidence type="ECO:0000256" key="5">
    <source>
        <dbReference type="SAM" id="MobiDB-lite"/>
    </source>
</evidence>
<dbReference type="Gene3D" id="3.30.40.10">
    <property type="entry name" value="Zinc/RING finger domain, C3HC4 (zinc finger)"/>
    <property type="match status" value="1"/>
</dbReference>
<evidence type="ECO:0000256" key="4">
    <source>
        <dbReference type="PROSITE-ProRule" id="PRU00452"/>
    </source>
</evidence>
<evidence type="ECO:0000259" key="6">
    <source>
        <dbReference type="PROSITE" id="PS51044"/>
    </source>
</evidence>
<dbReference type="EMBL" id="KZ772857">
    <property type="protein sequence ID" value="PTQ27649.1"/>
    <property type="molecule type" value="Genomic_DNA"/>
</dbReference>
<sequence length="721" mass="80063">MSTSHDKGAVLYIVSRSGKVLGSEERSRRFAPDDYFEGELEGWIFWGSKRTSGSSGSKRVSQETSPSGSHGKSFLGGSFESLSRTSRKKRIPFAAWGDELATLNEVITPLTRRQARSQQKRSSSKRESLHGRRAGEGRKDGDAEYESSGSARSQAMSCHFERWDRMEQNLKIGLAQLAILHKWEAGTRELAARWVAWLLKMLRKARPHPRPLQHLLFTMCGAVLPVICRSLVRESWTRSPDPELCRCVDIFLKALEKSQACFSPLQWEILEEKMDECRKLRLKIASLLQKRELQSATSSGKYESSGVKPKKQQASGGGLIDAPRFPSEEAPDPQSQSDTKDEKLSNTLVQNEGVPALVKRALREKLFTPRSKGQEGRVSGDLSGGSGTIVSLLCPLSGSRVKVPARGRSCSHRASFDLQAYLEVRAKDETSRCSTTHLRKKQKMETTWCCPICGSDATWPQIIVDRVLLRILEVLPENMPQVCLLPNGRWRIVWSPVADGLGKTDTGSAKVSVHSLSRYGVITETRHTGQPRESKLDAVKESCHRSNEAECRCETEWHALDRAFRSWKEGIELLSKGGGASRQRDGHLGLQFTVANLDGDQKPKVDASSTIPEKVTASAGALVKLDSEVPHGRDIIPAEKRSPRIEELSPLSREVREISKPENAVMEKTGEDGGIQGALLRNVVVEAFSGTPFVFGENGGMYARMRVGQHKARRKQMAKKT</sequence>
<accession>A0A2R6W1A8</accession>
<feature type="region of interest" description="Disordered" evidence="5">
    <location>
        <begin position="298"/>
        <end position="349"/>
    </location>
</feature>
<reference evidence="8" key="1">
    <citation type="journal article" date="2017" name="Cell">
        <title>Insights into land plant evolution garnered from the Marchantia polymorpha genome.</title>
        <authorList>
            <person name="Bowman J.L."/>
            <person name="Kohchi T."/>
            <person name="Yamato K.T."/>
            <person name="Jenkins J."/>
            <person name="Shu S."/>
            <person name="Ishizaki K."/>
            <person name="Yamaoka S."/>
            <person name="Nishihama R."/>
            <person name="Nakamura Y."/>
            <person name="Berger F."/>
            <person name="Adam C."/>
            <person name="Aki S.S."/>
            <person name="Althoff F."/>
            <person name="Araki T."/>
            <person name="Arteaga-Vazquez M.A."/>
            <person name="Balasubrmanian S."/>
            <person name="Barry K."/>
            <person name="Bauer D."/>
            <person name="Boehm C.R."/>
            <person name="Briginshaw L."/>
            <person name="Caballero-Perez J."/>
            <person name="Catarino B."/>
            <person name="Chen F."/>
            <person name="Chiyoda S."/>
            <person name="Chovatia M."/>
            <person name="Davies K.M."/>
            <person name="Delmans M."/>
            <person name="Demura T."/>
            <person name="Dierschke T."/>
            <person name="Dolan L."/>
            <person name="Dorantes-Acosta A.E."/>
            <person name="Eklund D.M."/>
            <person name="Florent S.N."/>
            <person name="Flores-Sandoval E."/>
            <person name="Fujiyama A."/>
            <person name="Fukuzawa H."/>
            <person name="Galik B."/>
            <person name="Grimanelli D."/>
            <person name="Grimwood J."/>
            <person name="Grossniklaus U."/>
            <person name="Hamada T."/>
            <person name="Haseloff J."/>
            <person name="Hetherington A.J."/>
            <person name="Higo A."/>
            <person name="Hirakawa Y."/>
            <person name="Hundley H.N."/>
            <person name="Ikeda Y."/>
            <person name="Inoue K."/>
            <person name="Inoue S.I."/>
            <person name="Ishida S."/>
            <person name="Jia Q."/>
            <person name="Kakita M."/>
            <person name="Kanazawa T."/>
            <person name="Kawai Y."/>
            <person name="Kawashima T."/>
            <person name="Kennedy M."/>
            <person name="Kinose K."/>
            <person name="Kinoshita T."/>
            <person name="Kohara Y."/>
            <person name="Koide E."/>
            <person name="Komatsu K."/>
            <person name="Kopischke S."/>
            <person name="Kubo M."/>
            <person name="Kyozuka J."/>
            <person name="Lagercrantz U."/>
            <person name="Lin S.S."/>
            <person name="Lindquist E."/>
            <person name="Lipzen A.M."/>
            <person name="Lu C.W."/>
            <person name="De Luna E."/>
            <person name="Martienssen R.A."/>
            <person name="Minamino N."/>
            <person name="Mizutani M."/>
            <person name="Mizutani M."/>
            <person name="Mochizuki N."/>
            <person name="Monte I."/>
            <person name="Mosher R."/>
            <person name="Nagasaki H."/>
            <person name="Nakagami H."/>
            <person name="Naramoto S."/>
            <person name="Nishitani K."/>
            <person name="Ohtani M."/>
            <person name="Okamoto T."/>
            <person name="Okumura M."/>
            <person name="Phillips J."/>
            <person name="Pollak B."/>
            <person name="Reinders A."/>
            <person name="Rovekamp M."/>
            <person name="Sano R."/>
            <person name="Sawa S."/>
            <person name="Schmid M.W."/>
            <person name="Shirakawa M."/>
            <person name="Solano R."/>
            <person name="Spunde A."/>
            <person name="Suetsugu N."/>
            <person name="Sugano S."/>
            <person name="Sugiyama A."/>
            <person name="Sun R."/>
            <person name="Suzuki Y."/>
            <person name="Takenaka M."/>
            <person name="Takezawa D."/>
            <person name="Tomogane H."/>
            <person name="Tsuzuki M."/>
            <person name="Ueda T."/>
            <person name="Umeda M."/>
            <person name="Ward J.M."/>
            <person name="Watanabe Y."/>
            <person name="Yazaki K."/>
            <person name="Yokoyama R."/>
            <person name="Yoshitake Y."/>
            <person name="Yotsui I."/>
            <person name="Zachgo S."/>
            <person name="Schmutz J."/>
        </authorList>
    </citation>
    <scope>NUCLEOTIDE SEQUENCE [LARGE SCALE GENOMIC DNA]</scope>
    <source>
        <strain evidence="8">Tak-1</strain>
    </source>
</reference>
<dbReference type="GO" id="GO:0008270">
    <property type="term" value="F:zinc ion binding"/>
    <property type="evidence" value="ECO:0007669"/>
    <property type="project" value="UniProtKB-KW"/>
</dbReference>
<dbReference type="GO" id="GO:0061665">
    <property type="term" value="F:SUMO ligase activity"/>
    <property type="evidence" value="ECO:0000318"/>
    <property type="project" value="GO_Central"/>
</dbReference>
<feature type="domain" description="SP-RING-type" evidence="6">
    <location>
        <begin position="378"/>
        <end position="477"/>
    </location>
</feature>
<feature type="compositionally biased region" description="Basic residues" evidence="5">
    <location>
        <begin position="113"/>
        <end position="123"/>
    </location>
</feature>
<dbReference type="PROSITE" id="PS51044">
    <property type="entry name" value="ZF_SP_RING"/>
    <property type="match status" value="1"/>
</dbReference>
<feature type="compositionally biased region" description="Basic and acidic residues" evidence="5">
    <location>
        <begin position="124"/>
        <end position="142"/>
    </location>
</feature>
<dbReference type="AlphaFoldDB" id="A0A2R6W1A8"/>
<keyword evidence="2 4" id="KW-0863">Zinc-finger</keyword>
<evidence type="ECO:0000256" key="2">
    <source>
        <dbReference type="ARBA" id="ARBA00022771"/>
    </source>
</evidence>
<evidence type="ECO:0000256" key="1">
    <source>
        <dbReference type="ARBA" id="ARBA00022723"/>
    </source>
</evidence>
<evidence type="ECO:0000256" key="3">
    <source>
        <dbReference type="ARBA" id="ARBA00022833"/>
    </source>
</evidence>
<dbReference type="GO" id="GO:0000785">
    <property type="term" value="C:chromatin"/>
    <property type="evidence" value="ECO:0000318"/>
    <property type="project" value="GO_Central"/>
</dbReference>
<dbReference type="PANTHER" id="PTHR10782">
    <property type="entry name" value="ZINC FINGER MIZ DOMAIN-CONTAINING PROTEIN"/>
    <property type="match status" value="1"/>
</dbReference>
<dbReference type="Proteomes" id="UP000244005">
    <property type="component" value="Unassembled WGS sequence"/>
</dbReference>
<proteinExistence type="predicted"/>
<dbReference type="Pfam" id="PF02891">
    <property type="entry name" value="zf-MIZ"/>
    <property type="match status" value="1"/>
</dbReference>
<dbReference type="CDD" id="cd16650">
    <property type="entry name" value="SP-RING_PIAS-like"/>
    <property type="match status" value="1"/>
</dbReference>